<sequence>MTQKGYQGVPEMLPNEQEHRRQMARAINNQLQGKTNNVLQVTLTPNATSTTIIDARIGFNTFIGFTPLTTNASAAVTSGMHVYSQQNGQATLVHPSSANTDQTFNVVLIG</sequence>
<evidence type="ECO:0000313" key="2">
    <source>
        <dbReference type="Proteomes" id="UP000245712"/>
    </source>
</evidence>
<reference evidence="1 2" key="1">
    <citation type="submission" date="2018-05" db="EMBL/GenBank/DDBJ databases">
        <title>Genomic Encyclopedia of Type Strains, Phase IV (KMG-V): Genome sequencing to study the core and pangenomes of soil and plant-associated prokaryotes.</title>
        <authorList>
            <person name="Whitman W."/>
        </authorList>
    </citation>
    <scope>NUCLEOTIDE SEQUENCE [LARGE SCALE GENOMIC DNA]</scope>
    <source>
        <strain evidence="1 2">SCZa-39</strain>
    </source>
</reference>
<dbReference type="Proteomes" id="UP000245712">
    <property type="component" value="Unassembled WGS sequence"/>
</dbReference>
<dbReference type="EMBL" id="QEOB01000015">
    <property type="protein sequence ID" value="PVX77166.1"/>
    <property type="molecule type" value="Genomic_DNA"/>
</dbReference>
<evidence type="ECO:0000313" key="1">
    <source>
        <dbReference type="EMBL" id="PVX77166.1"/>
    </source>
</evidence>
<keyword evidence="2" id="KW-1185">Reference proteome</keyword>
<protein>
    <submittedName>
        <fullName evidence="1">Uncharacterized protein</fullName>
    </submittedName>
</protein>
<comment type="caution">
    <text evidence="1">The sequence shown here is derived from an EMBL/GenBank/DDBJ whole genome shotgun (WGS) entry which is preliminary data.</text>
</comment>
<organism evidence="1 2">
    <name type="scientific">Paraburkholderia unamae</name>
    <dbReference type="NCBI Taxonomy" id="219649"/>
    <lineage>
        <taxon>Bacteria</taxon>
        <taxon>Pseudomonadati</taxon>
        <taxon>Pseudomonadota</taxon>
        <taxon>Betaproteobacteria</taxon>
        <taxon>Burkholderiales</taxon>
        <taxon>Burkholderiaceae</taxon>
        <taxon>Paraburkholderia</taxon>
    </lineage>
</organism>
<name>A0ABX5KG02_9BURK</name>
<dbReference type="RefSeq" id="WP_116613103.1">
    <property type="nucleotide sequence ID" value="NZ_QEOB01000015.1"/>
</dbReference>
<accession>A0ABX5KG02</accession>
<proteinExistence type="predicted"/>
<gene>
    <name evidence="1" type="ORF">C7402_115225</name>
</gene>